<evidence type="ECO:0000313" key="1">
    <source>
        <dbReference type="EMBL" id="JAD87517.1"/>
    </source>
</evidence>
<sequence>MRQIAFTNYRIEAFQVAPFSLTCSVLWSLEL</sequence>
<name>A0A0A9DUT4_ARUDO</name>
<dbReference type="EMBL" id="GBRH01210378">
    <property type="protein sequence ID" value="JAD87517.1"/>
    <property type="molecule type" value="Transcribed_RNA"/>
</dbReference>
<dbReference type="AlphaFoldDB" id="A0A0A9DUT4"/>
<reference evidence="1" key="1">
    <citation type="submission" date="2014-09" db="EMBL/GenBank/DDBJ databases">
        <authorList>
            <person name="Magalhaes I.L.F."/>
            <person name="Oliveira U."/>
            <person name="Santos F.R."/>
            <person name="Vidigal T.H.D.A."/>
            <person name="Brescovit A.D."/>
            <person name="Santos A.J."/>
        </authorList>
    </citation>
    <scope>NUCLEOTIDE SEQUENCE</scope>
    <source>
        <tissue evidence="1">Shoot tissue taken approximately 20 cm above the soil surface</tissue>
    </source>
</reference>
<proteinExistence type="predicted"/>
<protein>
    <submittedName>
        <fullName evidence="1">Uncharacterized protein</fullName>
    </submittedName>
</protein>
<accession>A0A0A9DUT4</accession>
<reference evidence="1" key="2">
    <citation type="journal article" date="2015" name="Data Brief">
        <title>Shoot transcriptome of the giant reed, Arundo donax.</title>
        <authorList>
            <person name="Barrero R.A."/>
            <person name="Guerrero F.D."/>
            <person name="Moolhuijzen P."/>
            <person name="Goolsby J.A."/>
            <person name="Tidwell J."/>
            <person name="Bellgard S.E."/>
            <person name="Bellgard M.I."/>
        </authorList>
    </citation>
    <scope>NUCLEOTIDE SEQUENCE</scope>
    <source>
        <tissue evidence="1">Shoot tissue taken approximately 20 cm above the soil surface</tissue>
    </source>
</reference>
<organism evidence="1">
    <name type="scientific">Arundo donax</name>
    <name type="common">Giant reed</name>
    <name type="synonym">Donax arundinaceus</name>
    <dbReference type="NCBI Taxonomy" id="35708"/>
    <lineage>
        <taxon>Eukaryota</taxon>
        <taxon>Viridiplantae</taxon>
        <taxon>Streptophyta</taxon>
        <taxon>Embryophyta</taxon>
        <taxon>Tracheophyta</taxon>
        <taxon>Spermatophyta</taxon>
        <taxon>Magnoliopsida</taxon>
        <taxon>Liliopsida</taxon>
        <taxon>Poales</taxon>
        <taxon>Poaceae</taxon>
        <taxon>PACMAD clade</taxon>
        <taxon>Arundinoideae</taxon>
        <taxon>Arundineae</taxon>
        <taxon>Arundo</taxon>
    </lineage>
</organism>